<proteinExistence type="predicted"/>
<name>B8BD23_ORYSI</name>
<dbReference type="OMA" id="YPSYIYV"/>
<keyword evidence="4" id="KW-1185">Reference proteome</keyword>
<gene>
    <name evidence="3" type="ORF">OsI_31869</name>
</gene>
<reference evidence="3 4" key="1">
    <citation type="journal article" date="2005" name="PLoS Biol.">
        <title>The genomes of Oryza sativa: a history of duplications.</title>
        <authorList>
            <person name="Yu J."/>
            <person name="Wang J."/>
            <person name="Lin W."/>
            <person name="Li S."/>
            <person name="Li H."/>
            <person name="Zhou J."/>
            <person name="Ni P."/>
            <person name="Dong W."/>
            <person name="Hu S."/>
            <person name="Zeng C."/>
            <person name="Zhang J."/>
            <person name="Zhang Y."/>
            <person name="Li R."/>
            <person name="Xu Z."/>
            <person name="Li S."/>
            <person name="Li X."/>
            <person name="Zheng H."/>
            <person name="Cong L."/>
            <person name="Lin L."/>
            <person name="Yin J."/>
            <person name="Geng J."/>
            <person name="Li G."/>
            <person name="Shi J."/>
            <person name="Liu J."/>
            <person name="Lv H."/>
            <person name="Li J."/>
            <person name="Wang J."/>
            <person name="Deng Y."/>
            <person name="Ran L."/>
            <person name="Shi X."/>
            <person name="Wang X."/>
            <person name="Wu Q."/>
            <person name="Li C."/>
            <person name="Ren X."/>
            <person name="Wang J."/>
            <person name="Wang X."/>
            <person name="Li D."/>
            <person name="Liu D."/>
            <person name="Zhang X."/>
            <person name="Ji Z."/>
            <person name="Zhao W."/>
            <person name="Sun Y."/>
            <person name="Zhang Z."/>
            <person name="Bao J."/>
            <person name="Han Y."/>
            <person name="Dong L."/>
            <person name="Ji J."/>
            <person name="Chen P."/>
            <person name="Wu S."/>
            <person name="Liu J."/>
            <person name="Xiao Y."/>
            <person name="Bu D."/>
            <person name="Tan J."/>
            <person name="Yang L."/>
            <person name="Ye C."/>
            <person name="Zhang J."/>
            <person name="Xu J."/>
            <person name="Zhou Y."/>
            <person name="Yu Y."/>
            <person name="Zhang B."/>
            <person name="Zhuang S."/>
            <person name="Wei H."/>
            <person name="Liu B."/>
            <person name="Lei M."/>
            <person name="Yu H."/>
            <person name="Li Y."/>
            <person name="Xu H."/>
            <person name="Wei S."/>
            <person name="He X."/>
            <person name="Fang L."/>
            <person name="Zhang Z."/>
            <person name="Zhang Y."/>
            <person name="Huang X."/>
            <person name="Su Z."/>
            <person name="Tong W."/>
            <person name="Li J."/>
            <person name="Tong Z."/>
            <person name="Li S."/>
            <person name="Ye J."/>
            <person name="Wang L."/>
            <person name="Fang L."/>
            <person name="Lei T."/>
            <person name="Chen C."/>
            <person name="Chen H."/>
            <person name="Xu Z."/>
            <person name="Li H."/>
            <person name="Huang H."/>
            <person name="Zhang F."/>
            <person name="Xu H."/>
            <person name="Li N."/>
            <person name="Zhao C."/>
            <person name="Li S."/>
            <person name="Dong L."/>
            <person name="Huang Y."/>
            <person name="Li L."/>
            <person name="Xi Y."/>
            <person name="Qi Q."/>
            <person name="Li W."/>
            <person name="Zhang B."/>
            <person name="Hu W."/>
            <person name="Zhang Y."/>
            <person name="Tian X."/>
            <person name="Jiao Y."/>
            <person name="Liang X."/>
            <person name="Jin J."/>
            <person name="Gao L."/>
            <person name="Zheng W."/>
            <person name="Hao B."/>
            <person name="Liu S."/>
            <person name="Wang W."/>
            <person name="Yuan L."/>
            <person name="Cao M."/>
            <person name="McDermott J."/>
            <person name="Samudrala R."/>
            <person name="Wang J."/>
            <person name="Wong G.K."/>
            <person name="Yang H."/>
        </authorList>
    </citation>
    <scope>NUCLEOTIDE SEQUENCE [LARGE SCALE GENOMIC DNA]</scope>
    <source>
        <strain evidence="4">cv. 93-11</strain>
    </source>
</reference>
<evidence type="ECO:0000313" key="4">
    <source>
        <dbReference type="Proteomes" id="UP000007015"/>
    </source>
</evidence>
<dbReference type="Pfam" id="PF13460">
    <property type="entry name" value="NAD_binding_10"/>
    <property type="match status" value="1"/>
</dbReference>
<dbReference type="Gramene" id="BGIOSGA029528-TA">
    <property type="protein sequence ID" value="BGIOSGA029528-PA"/>
    <property type="gene ID" value="BGIOSGA029528"/>
</dbReference>
<dbReference type="InterPro" id="IPR050425">
    <property type="entry name" value="NAD(P)_dehydrat-like"/>
</dbReference>
<dbReference type="HOGENOM" id="CLU_007383_9_0_1"/>
<dbReference type="Gene3D" id="3.40.50.720">
    <property type="entry name" value="NAD(P)-binding Rossmann-like Domain"/>
    <property type="match status" value="2"/>
</dbReference>
<dbReference type="InterPro" id="IPR036291">
    <property type="entry name" value="NAD(P)-bd_dom_sf"/>
</dbReference>
<evidence type="ECO:0000259" key="2">
    <source>
        <dbReference type="Pfam" id="PF13460"/>
    </source>
</evidence>
<dbReference type="PANTHER" id="PTHR10366">
    <property type="entry name" value="NAD DEPENDENT EPIMERASE/DEHYDRATASE"/>
    <property type="match status" value="1"/>
</dbReference>
<dbReference type="PANTHER" id="PTHR10366:SF500">
    <property type="entry name" value="OS09G0491852 PROTEIN"/>
    <property type="match status" value="1"/>
</dbReference>
<feature type="domain" description="NAD(P)-binding" evidence="2">
    <location>
        <begin position="16"/>
        <end position="125"/>
    </location>
</feature>
<dbReference type="AlphaFoldDB" id="B8BD23"/>
<accession>B8BD23</accession>
<dbReference type="EMBL" id="CM000134">
    <property type="protein sequence ID" value="EEC84804.1"/>
    <property type="molecule type" value="Genomic_DNA"/>
</dbReference>
<dbReference type="GO" id="GO:0016616">
    <property type="term" value="F:oxidoreductase activity, acting on the CH-OH group of donors, NAD or NADP as acceptor"/>
    <property type="evidence" value="ECO:0007669"/>
    <property type="project" value="TreeGrafter"/>
</dbReference>
<evidence type="ECO:0000313" key="3">
    <source>
        <dbReference type="EMBL" id="EEC84804.1"/>
    </source>
</evidence>
<dbReference type="SUPFAM" id="SSF51735">
    <property type="entry name" value="NAD(P)-binding Rossmann-fold domains"/>
    <property type="match status" value="1"/>
</dbReference>
<dbReference type="InterPro" id="IPR016040">
    <property type="entry name" value="NAD(P)-bd_dom"/>
</dbReference>
<keyword evidence="1" id="KW-0560">Oxidoreductase</keyword>
<organism evidence="3 4">
    <name type="scientific">Oryza sativa subsp. indica</name>
    <name type="common">Rice</name>
    <dbReference type="NCBI Taxonomy" id="39946"/>
    <lineage>
        <taxon>Eukaryota</taxon>
        <taxon>Viridiplantae</taxon>
        <taxon>Streptophyta</taxon>
        <taxon>Embryophyta</taxon>
        <taxon>Tracheophyta</taxon>
        <taxon>Spermatophyta</taxon>
        <taxon>Magnoliopsida</taxon>
        <taxon>Liliopsida</taxon>
        <taxon>Poales</taxon>
        <taxon>Poaceae</taxon>
        <taxon>BOP clade</taxon>
        <taxon>Oryzoideae</taxon>
        <taxon>Oryzeae</taxon>
        <taxon>Oryzinae</taxon>
        <taxon>Oryza</taxon>
        <taxon>Oryza sativa</taxon>
    </lineage>
</organism>
<dbReference type="Proteomes" id="UP000007015">
    <property type="component" value="Chromosome 9"/>
</dbReference>
<sequence>MTPPPPPPRRLVCVTGAGGFIGSWLVKLLLSRGYAVHATVRDPHDPKNAFLKQLENAPENLRLFKADVLDGGSLTAAFAGCEGVFHPATPKEMLDPAVKGTRNVLEACSAAGVQKLVVVSSIGAVCFNPSLPRDRIIDETCWSDKKSCKENETVLLSTSSKVLLYVMKGGPDAIGNTFFPIVDVRDVADALLLVYNKAGPSERYICSQEQMDTKDILDLMKSMYPNYSYTFKVVDVDTRVGLTSEKLKKLGWKPRKLEETLVDSVESHEKAGLVDDEPCRLPYLYRVPDAQE</sequence>
<protein>
    <recommendedName>
        <fullName evidence="2">NAD(P)-binding domain-containing protein</fullName>
    </recommendedName>
</protein>
<evidence type="ECO:0000256" key="1">
    <source>
        <dbReference type="ARBA" id="ARBA00023002"/>
    </source>
</evidence>
<dbReference type="STRING" id="39946.B8BD23"/>